<dbReference type="NCBIfam" id="TIGR02937">
    <property type="entry name" value="sigma70-ECF"/>
    <property type="match status" value="1"/>
</dbReference>
<reference evidence="7" key="1">
    <citation type="journal article" date="2023" name="Comput. Struct. Biotechnol. J.">
        <title>Discovery of a novel marine Bacteroidetes with a rich repertoire of carbohydrate-active enzymes.</title>
        <authorList>
            <person name="Chen B."/>
            <person name="Liu G."/>
            <person name="Chen Q."/>
            <person name="Wang H."/>
            <person name="Liu L."/>
            <person name="Tang K."/>
        </authorList>
    </citation>
    <scope>NUCLEOTIDE SEQUENCE</scope>
    <source>
        <strain evidence="7">TK19036</strain>
    </source>
</reference>
<dbReference type="Pfam" id="PF04542">
    <property type="entry name" value="Sigma70_r2"/>
    <property type="match status" value="1"/>
</dbReference>
<evidence type="ECO:0000256" key="3">
    <source>
        <dbReference type="ARBA" id="ARBA00023082"/>
    </source>
</evidence>
<evidence type="ECO:0000313" key="7">
    <source>
        <dbReference type="EMBL" id="WKN39742.1"/>
    </source>
</evidence>
<dbReference type="SUPFAM" id="SSF88946">
    <property type="entry name" value="Sigma2 domain of RNA polymerase sigma factors"/>
    <property type="match status" value="1"/>
</dbReference>
<dbReference type="InterPro" id="IPR039425">
    <property type="entry name" value="RNA_pol_sigma-70-like"/>
</dbReference>
<organism evidence="7">
    <name type="scientific">Roseihalotalea indica</name>
    <dbReference type="NCBI Taxonomy" id="2867963"/>
    <lineage>
        <taxon>Bacteria</taxon>
        <taxon>Pseudomonadati</taxon>
        <taxon>Bacteroidota</taxon>
        <taxon>Cytophagia</taxon>
        <taxon>Cytophagales</taxon>
        <taxon>Catalimonadaceae</taxon>
        <taxon>Roseihalotalea</taxon>
    </lineage>
</organism>
<gene>
    <name evidence="7" type="ORF">K4G66_13685</name>
</gene>
<name>A0AA49PZV0_9BACT</name>
<dbReference type="InterPro" id="IPR036388">
    <property type="entry name" value="WH-like_DNA-bd_sf"/>
</dbReference>
<evidence type="ECO:0000259" key="6">
    <source>
        <dbReference type="Pfam" id="PF08281"/>
    </source>
</evidence>
<feature type="domain" description="RNA polymerase sigma factor 70 region 4 type 2" evidence="6">
    <location>
        <begin position="95"/>
        <end position="146"/>
    </location>
</feature>
<evidence type="ECO:0000256" key="1">
    <source>
        <dbReference type="ARBA" id="ARBA00010641"/>
    </source>
</evidence>
<dbReference type="InterPro" id="IPR014284">
    <property type="entry name" value="RNA_pol_sigma-70_dom"/>
</dbReference>
<keyword evidence="4" id="KW-0804">Transcription</keyword>
<dbReference type="EMBL" id="CP120682">
    <property type="protein sequence ID" value="WKN39742.1"/>
    <property type="molecule type" value="Genomic_DNA"/>
</dbReference>
<dbReference type="Pfam" id="PF08281">
    <property type="entry name" value="Sigma70_r4_2"/>
    <property type="match status" value="1"/>
</dbReference>
<dbReference type="InterPro" id="IPR013325">
    <property type="entry name" value="RNA_pol_sigma_r2"/>
</dbReference>
<dbReference type="GO" id="GO:0003677">
    <property type="term" value="F:DNA binding"/>
    <property type="evidence" value="ECO:0007669"/>
    <property type="project" value="InterPro"/>
</dbReference>
<dbReference type="Gene3D" id="1.10.10.10">
    <property type="entry name" value="Winged helix-like DNA-binding domain superfamily/Winged helix DNA-binding domain"/>
    <property type="match status" value="1"/>
</dbReference>
<evidence type="ECO:0000259" key="5">
    <source>
        <dbReference type="Pfam" id="PF04542"/>
    </source>
</evidence>
<dbReference type="GO" id="GO:0016987">
    <property type="term" value="F:sigma factor activity"/>
    <property type="evidence" value="ECO:0007669"/>
    <property type="project" value="UniProtKB-KW"/>
</dbReference>
<reference evidence="7" key="2">
    <citation type="journal article" date="2024" name="Antonie Van Leeuwenhoek">
        <title>Roseihalotalea indica gen. nov., sp. nov., a halophilic Bacteroidetes from mesopelagic Southwest Indian Ocean with higher carbohydrate metabolic potential.</title>
        <authorList>
            <person name="Chen B."/>
            <person name="Zhang M."/>
            <person name="Lin D."/>
            <person name="Ye J."/>
            <person name="Tang K."/>
        </authorList>
    </citation>
    <scope>NUCLEOTIDE SEQUENCE</scope>
    <source>
        <strain evidence="7">TK19036</strain>
    </source>
</reference>
<evidence type="ECO:0000256" key="4">
    <source>
        <dbReference type="ARBA" id="ARBA00023163"/>
    </source>
</evidence>
<dbReference type="CDD" id="cd06171">
    <property type="entry name" value="Sigma70_r4"/>
    <property type="match status" value="1"/>
</dbReference>
<dbReference type="Gene3D" id="1.10.1740.10">
    <property type="match status" value="1"/>
</dbReference>
<sequence>MTRRQQFVGHLHQHQRLIHSLCRSYFANNEDREDAFQEIVLQLWKSYPSFRGDSSISTWMYRVALRTIFNLLKQRRLTFATLPEQLADDNAKDTELIRAALSQLNPSERALLILYLEGYSYQEISQIQEMTLTNVSTRLNRIRQKLRSRFQSEMI</sequence>
<dbReference type="InterPro" id="IPR007627">
    <property type="entry name" value="RNA_pol_sigma70_r2"/>
</dbReference>
<evidence type="ECO:0000256" key="2">
    <source>
        <dbReference type="ARBA" id="ARBA00023015"/>
    </source>
</evidence>
<accession>A0AA49PZV0</accession>
<dbReference type="SUPFAM" id="SSF88659">
    <property type="entry name" value="Sigma3 and sigma4 domains of RNA polymerase sigma factors"/>
    <property type="match status" value="1"/>
</dbReference>
<comment type="similarity">
    <text evidence="1">Belongs to the sigma-70 factor family. ECF subfamily.</text>
</comment>
<dbReference type="GO" id="GO:0006352">
    <property type="term" value="P:DNA-templated transcription initiation"/>
    <property type="evidence" value="ECO:0007669"/>
    <property type="project" value="InterPro"/>
</dbReference>
<dbReference type="PANTHER" id="PTHR43133">
    <property type="entry name" value="RNA POLYMERASE ECF-TYPE SIGMA FACTO"/>
    <property type="match status" value="1"/>
</dbReference>
<feature type="domain" description="RNA polymerase sigma-70 region 2" evidence="5">
    <location>
        <begin position="12"/>
        <end position="76"/>
    </location>
</feature>
<dbReference type="AlphaFoldDB" id="A0AA49PZV0"/>
<dbReference type="InterPro" id="IPR013249">
    <property type="entry name" value="RNA_pol_sigma70_r4_t2"/>
</dbReference>
<proteinExistence type="inferred from homology"/>
<keyword evidence="3" id="KW-0731">Sigma factor</keyword>
<protein>
    <submittedName>
        <fullName evidence="7">Sigma-70 family RNA polymerase sigma factor</fullName>
    </submittedName>
</protein>
<dbReference type="PANTHER" id="PTHR43133:SF45">
    <property type="entry name" value="RNA POLYMERASE ECF-TYPE SIGMA FACTOR"/>
    <property type="match status" value="1"/>
</dbReference>
<dbReference type="InterPro" id="IPR013324">
    <property type="entry name" value="RNA_pol_sigma_r3/r4-like"/>
</dbReference>
<keyword evidence="2" id="KW-0805">Transcription regulation</keyword>